<feature type="transmembrane region" description="Helical" evidence="2">
    <location>
        <begin position="305"/>
        <end position="327"/>
    </location>
</feature>
<name>A0A2T2NZJ7_CORCC</name>
<feature type="transmembrane region" description="Helical" evidence="2">
    <location>
        <begin position="172"/>
        <end position="189"/>
    </location>
</feature>
<dbReference type="Pfam" id="PF01554">
    <property type="entry name" value="MatE"/>
    <property type="match status" value="2"/>
</dbReference>
<dbReference type="OrthoDB" id="2126698at2759"/>
<dbReference type="STRING" id="1448308.A0A2T2NZJ7"/>
<evidence type="ECO:0000313" key="4">
    <source>
        <dbReference type="Proteomes" id="UP000240883"/>
    </source>
</evidence>
<feature type="transmembrane region" description="Helical" evidence="2">
    <location>
        <begin position="218"/>
        <end position="236"/>
    </location>
</feature>
<evidence type="ECO:0000256" key="1">
    <source>
        <dbReference type="ARBA" id="ARBA00010199"/>
    </source>
</evidence>
<organism evidence="3 4">
    <name type="scientific">Corynespora cassiicola Philippines</name>
    <dbReference type="NCBI Taxonomy" id="1448308"/>
    <lineage>
        <taxon>Eukaryota</taxon>
        <taxon>Fungi</taxon>
        <taxon>Dikarya</taxon>
        <taxon>Ascomycota</taxon>
        <taxon>Pezizomycotina</taxon>
        <taxon>Dothideomycetes</taxon>
        <taxon>Pleosporomycetidae</taxon>
        <taxon>Pleosporales</taxon>
        <taxon>Corynesporascaceae</taxon>
        <taxon>Corynespora</taxon>
    </lineage>
</organism>
<keyword evidence="2" id="KW-1133">Transmembrane helix</keyword>
<dbReference type="GO" id="GO:0016020">
    <property type="term" value="C:membrane"/>
    <property type="evidence" value="ECO:0007669"/>
    <property type="project" value="InterPro"/>
</dbReference>
<comment type="similarity">
    <text evidence="1">Belongs to the multi antimicrobial extrusion (MATE) (TC 2.A.66.1) family.</text>
</comment>
<dbReference type="GO" id="GO:0015297">
    <property type="term" value="F:antiporter activity"/>
    <property type="evidence" value="ECO:0007669"/>
    <property type="project" value="InterPro"/>
</dbReference>
<accession>A0A2T2NZJ7</accession>
<feature type="transmembrane region" description="Helical" evidence="2">
    <location>
        <begin position="280"/>
        <end position="299"/>
    </location>
</feature>
<dbReference type="Proteomes" id="UP000240883">
    <property type="component" value="Unassembled WGS sequence"/>
</dbReference>
<keyword evidence="4" id="KW-1185">Reference proteome</keyword>
<keyword evidence="2" id="KW-0472">Membrane</keyword>
<keyword evidence="2" id="KW-0812">Transmembrane</keyword>
<dbReference type="PANTHER" id="PTHR11206">
    <property type="entry name" value="MULTIDRUG RESISTANCE PROTEIN"/>
    <property type="match status" value="1"/>
</dbReference>
<sequence>MMNTSKPLRPEPIGTVHFTGAVSSEHGETSPLLPWNDGQAATRENTFRSELWYLTKSSLPISLGYLLQNSLQLASIVIIGRLGPLELSCAASGFMIATCTGWLLAVGGTTALDVLGSRSFADESEDISMIGVYLQRCLCVMTGLYIPVALFWCFCGPLLVACGQSHELAYGTQHFLRLLAPCGLGYIYFETFKKYLQVQISIADEICARILDIRAPGTIILVIVSILNIPLCWAATHKWGFGLMGGTLATGSMYWTACLLAIAYASFVDGYQAWIRPTKVVFEGLGDFIKVAMVGFLMVGAEWWAFELIAVAAGAMGGLAVAAYVGVAASNRIGNHLGMRKYGAARTSAHAASVIAVINGCIASSTIFFNRERISLLFSNDDDVVSVAVAVFPWGAAFQIFDGLQAVNSGCLRAIGRGDIGAKFNIFAYYSMLSSSLSMCNTPFLKSQFDI</sequence>
<dbReference type="AlphaFoldDB" id="A0A2T2NZJ7"/>
<dbReference type="InterPro" id="IPR002528">
    <property type="entry name" value="MATE_fam"/>
</dbReference>
<feature type="transmembrane region" description="Helical" evidence="2">
    <location>
        <begin position="348"/>
        <end position="369"/>
    </location>
</feature>
<evidence type="ECO:0000256" key="2">
    <source>
        <dbReference type="SAM" id="Phobius"/>
    </source>
</evidence>
<feature type="transmembrane region" description="Helical" evidence="2">
    <location>
        <begin position="137"/>
        <end position="160"/>
    </location>
</feature>
<reference evidence="3 4" key="1">
    <citation type="journal article" date="2018" name="Front. Microbiol.">
        <title>Genome-Wide Analysis of Corynespora cassiicola Leaf Fall Disease Putative Effectors.</title>
        <authorList>
            <person name="Lopez D."/>
            <person name="Ribeiro S."/>
            <person name="Label P."/>
            <person name="Fumanal B."/>
            <person name="Venisse J.S."/>
            <person name="Kohler A."/>
            <person name="de Oliveira R.R."/>
            <person name="Labutti K."/>
            <person name="Lipzen A."/>
            <person name="Lail K."/>
            <person name="Bauer D."/>
            <person name="Ohm R.A."/>
            <person name="Barry K.W."/>
            <person name="Spatafora J."/>
            <person name="Grigoriev I.V."/>
            <person name="Martin F.M."/>
            <person name="Pujade-Renaud V."/>
        </authorList>
    </citation>
    <scope>NUCLEOTIDE SEQUENCE [LARGE SCALE GENOMIC DNA]</scope>
    <source>
        <strain evidence="3 4">Philippines</strain>
    </source>
</reference>
<dbReference type="EMBL" id="KZ678131">
    <property type="protein sequence ID" value="PSN70860.1"/>
    <property type="molecule type" value="Genomic_DNA"/>
</dbReference>
<evidence type="ECO:0000313" key="3">
    <source>
        <dbReference type="EMBL" id="PSN70860.1"/>
    </source>
</evidence>
<dbReference type="NCBIfam" id="TIGR00797">
    <property type="entry name" value="matE"/>
    <property type="match status" value="1"/>
</dbReference>
<proteinExistence type="inferred from homology"/>
<feature type="transmembrane region" description="Helical" evidence="2">
    <location>
        <begin position="248"/>
        <end position="268"/>
    </location>
</feature>
<dbReference type="GO" id="GO:0042910">
    <property type="term" value="F:xenobiotic transmembrane transporter activity"/>
    <property type="evidence" value="ECO:0007669"/>
    <property type="project" value="InterPro"/>
</dbReference>
<gene>
    <name evidence="3" type="ORF">BS50DRAFT_630922</name>
</gene>
<protein>
    <submittedName>
        <fullName evidence="3">MATE efflux family protein</fullName>
    </submittedName>
</protein>